<dbReference type="Proteomes" id="UP000019678">
    <property type="component" value="Unassembled WGS sequence"/>
</dbReference>
<feature type="chain" id="PRO_5001496137" description="Transglutaminase-like domain-containing protein" evidence="2">
    <location>
        <begin position="22"/>
        <end position="682"/>
    </location>
</feature>
<feature type="compositionally biased region" description="Polar residues" evidence="1">
    <location>
        <begin position="280"/>
        <end position="292"/>
    </location>
</feature>
<feature type="region of interest" description="Disordered" evidence="1">
    <location>
        <begin position="266"/>
        <end position="314"/>
    </location>
</feature>
<comment type="caution">
    <text evidence="3">The sequence shown here is derived from an EMBL/GenBank/DDBJ whole genome shotgun (WGS) entry which is preliminary data.</text>
</comment>
<evidence type="ECO:0000256" key="2">
    <source>
        <dbReference type="SAM" id="SignalP"/>
    </source>
</evidence>
<dbReference type="EMBL" id="ASRX01000077">
    <property type="protein sequence ID" value="EYF01592.1"/>
    <property type="molecule type" value="Genomic_DNA"/>
</dbReference>
<evidence type="ECO:0008006" key="5">
    <source>
        <dbReference type="Google" id="ProtNLM"/>
    </source>
</evidence>
<dbReference type="AlphaFoldDB" id="A0A017SXX4"/>
<name>A0A017SXX4_9BACT</name>
<feature type="signal peptide" evidence="2">
    <location>
        <begin position="1"/>
        <end position="21"/>
    </location>
</feature>
<evidence type="ECO:0000313" key="4">
    <source>
        <dbReference type="Proteomes" id="UP000019678"/>
    </source>
</evidence>
<dbReference type="RefSeq" id="WP_044249124.1">
    <property type="nucleotide sequence ID" value="NZ_ASRX01000077.1"/>
</dbReference>
<organism evidence="3 4">
    <name type="scientific">Chondromyces apiculatus DSM 436</name>
    <dbReference type="NCBI Taxonomy" id="1192034"/>
    <lineage>
        <taxon>Bacteria</taxon>
        <taxon>Pseudomonadati</taxon>
        <taxon>Myxococcota</taxon>
        <taxon>Polyangia</taxon>
        <taxon>Polyangiales</taxon>
        <taxon>Polyangiaceae</taxon>
        <taxon>Chondromyces</taxon>
    </lineage>
</organism>
<evidence type="ECO:0000256" key="1">
    <source>
        <dbReference type="SAM" id="MobiDB-lite"/>
    </source>
</evidence>
<dbReference type="STRING" id="1192034.CAP_8032"/>
<sequence length="682" mass="71801">MRRPLALAAAASLILHTIGLAGVRPHAASTQALAEPDARSGEASLLATTGLAHAAQSRAAGAARVAHAQEARAALLTETRAELRGGRLALGRFLLRASAIEAEALGQPLDMADAEARYASRLTAMREALQRLPLREAAAEVFEDLRYYGQPGGLVAEALLEGGGSCEQIAQLVAATAHDAGQRQAIALRFYGGLMADGAAHIAPVALDDDGEHDLTSGKAAAPGGVRFSPEDLVEAYARAHGLASSPAAAPRAALAQGFSGAPGTAAPGALLPPAAASTQSLGTQSLGSTPTTPRPRASADSARPTLFAGMPPNQDRYPGALPLYASRAVAPPGGSDDEDPMLGNQGRTCAYVVRMAALIPVAVDVATGSGWLVGEPRRQPTPRHLERMASVLSEAEILSHGEDLADRLMAYACLAALGASTGVDMALAGERRLSTAALARAEAAREAGREALAQVRWDSDAGAQLRQRLALEYGGRTWLLLFLDGGREVVLDLVDHGRRDDWGQVSALAALVLWPLTRPEGLAHVDRLSPRDQLDVMHEIFHAHDHLRPWPPNVELSAPPEMASDAPGTTFLRAYRVFRSAAFRLWEAQGSIAEMLDALPRATRDAGLDAGWEAALIDYTGRNAMGLHTLRPTGMEVVRSVKQAVLRSGHPSLDTLRRQLDYIEAQRALTASTLADASRLP</sequence>
<keyword evidence="2" id="KW-0732">Signal</keyword>
<protein>
    <recommendedName>
        <fullName evidence="5">Transglutaminase-like domain-containing protein</fullName>
    </recommendedName>
</protein>
<accession>A0A017SXX4</accession>
<proteinExistence type="predicted"/>
<dbReference type="OrthoDB" id="5482718at2"/>
<feature type="compositionally biased region" description="Low complexity" evidence="1">
    <location>
        <begin position="266"/>
        <end position="279"/>
    </location>
</feature>
<gene>
    <name evidence="3" type="ORF">CAP_8032</name>
</gene>
<evidence type="ECO:0000313" key="3">
    <source>
        <dbReference type="EMBL" id="EYF01592.1"/>
    </source>
</evidence>
<reference evidence="3 4" key="1">
    <citation type="submission" date="2013-05" db="EMBL/GenBank/DDBJ databases">
        <title>Genome assembly of Chondromyces apiculatus DSM 436.</title>
        <authorList>
            <person name="Sharma G."/>
            <person name="Khatri I."/>
            <person name="Kaur C."/>
            <person name="Mayilraj S."/>
            <person name="Subramanian S."/>
        </authorList>
    </citation>
    <scope>NUCLEOTIDE SEQUENCE [LARGE SCALE GENOMIC DNA]</scope>
    <source>
        <strain evidence="3 4">DSM 436</strain>
    </source>
</reference>
<keyword evidence="4" id="KW-1185">Reference proteome</keyword>